<dbReference type="InterPro" id="IPR007112">
    <property type="entry name" value="Expansin/allergen_DPBB_dom"/>
</dbReference>
<dbReference type="InterPro" id="IPR036908">
    <property type="entry name" value="RlpA-like_sf"/>
</dbReference>
<dbReference type="InterPro" id="IPR007118">
    <property type="entry name" value="Expan_Lol_pI"/>
</dbReference>
<dbReference type="InterPro" id="IPR036749">
    <property type="entry name" value="Expansin_CBD_sf"/>
</dbReference>
<evidence type="ECO:0000256" key="1">
    <source>
        <dbReference type="ARBA" id="ARBA00004613"/>
    </source>
</evidence>
<dbReference type="SUPFAM" id="SSF50685">
    <property type="entry name" value="Barwin-like endoglucanases"/>
    <property type="match status" value="1"/>
</dbReference>
<dbReference type="PANTHER" id="PTHR31692">
    <property type="entry name" value="EXPANSIN-B3"/>
    <property type="match status" value="1"/>
</dbReference>
<dbReference type="InterPro" id="IPR009009">
    <property type="entry name" value="RlpA-like_DPBB"/>
</dbReference>
<name>A0A9E7EI99_9LILI</name>
<dbReference type="CDD" id="cd22276">
    <property type="entry name" value="DPBB_EXLA_N"/>
    <property type="match status" value="1"/>
</dbReference>
<evidence type="ECO:0000259" key="5">
    <source>
        <dbReference type="PROSITE" id="PS50843"/>
    </source>
</evidence>
<feature type="domain" description="Expansin-like EG45" evidence="4">
    <location>
        <begin position="257"/>
        <end position="361"/>
    </location>
</feature>
<comment type="subcellular location">
    <subcellularLocation>
        <location evidence="1">Secreted</location>
    </subcellularLocation>
</comment>
<dbReference type="PANTHER" id="PTHR31692:SF4">
    <property type="entry name" value="EXPANSIN-LIKE A1-RELATED"/>
    <property type="match status" value="1"/>
</dbReference>
<proteinExistence type="inferred from homology"/>
<dbReference type="Gene3D" id="2.60.40.760">
    <property type="entry name" value="Expansin, cellulose-binding-like domain"/>
    <property type="match status" value="1"/>
</dbReference>
<dbReference type="AlphaFoldDB" id="A0A9E7EI99"/>
<evidence type="ECO:0000256" key="2">
    <source>
        <dbReference type="ARBA" id="ARBA00022525"/>
    </source>
</evidence>
<reference evidence="6" key="1">
    <citation type="submission" date="2022-05" db="EMBL/GenBank/DDBJ databases">
        <title>The Musa troglodytarum L. genome provides insights into the mechanism of non-climacteric behaviour and enrichment of carotenoids.</title>
        <authorList>
            <person name="Wang J."/>
        </authorList>
    </citation>
    <scope>NUCLEOTIDE SEQUENCE</scope>
    <source>
        <tissue evidence="6">Leaf</tissue>
    </source>
</reference>
<evidence type="ECO:0000256" key="3">
    <source>
        <dbReference type="RuleBase" id="RU003460"/>
    </source>
</evidence>
<dbReference type="GO" id="GO:0005576">
    <property type="term" value="C:extracellular region"/>
    <property type="evidence" value="ECO:0007669"/>
    <property type="project" value="UniProtKB-SubCell"/>
</dbReference>
<dbReference type="PRINTS" id="PR01225">
    <property type="entry name" value="EXPANSNFAMLY"/>
</dbReference>
<evidence type="ECO:0000259" key="4">
    <source>
        <dbReference type="PROSITE" id="PS50842"/>
    </source>
</evidence>
<keyword evidence="7" id="KW-1185">Reference proteome</keyword>
<protein>
    <submittedName>
        <fullName evidence="6">Expansin-like</fullName>
    </submittedName>
</protein>
<comment type="similarity">
    <text evidence="3">Belongs to the expansin family.</text>
</comment>
<dbReference type="Gene3D" id="2.40.40.10">
    <property type="entry name" value="RlpA-like domain"/>
    <property type="match status" value="1"/>
</dbReference>
<dbReference type="Pfam" id="PF03330">
    <property type="entry name" value="DPBB_1"/>
    <property type="match status" value="1"/>
</dbReference>
<dbReference type="PROSITE" id="PS50842">
    <property type="entry name" value="EXPANSIN_EG45"/>
    <property type="match status" value="1"/>
</dbReference>
<gene>
    <name evidence="6" type="ORF">MUK42_07838</name>
</gene>
<dbReference type="PROSITE" id="PS50843">
    <property type="entry name" value="EXPANSIN_CBD"/>
    <property type="match status" value="1"/>
</dbReference>
<dbReference type="SMART" id="SM00837">
    <property type="entry name" value="DPBB_1"/>
    <property type="match status" value="1"/>
</dbReference>
<organism evidence="6 7">
    <name type="scientific">Musa troglodytarum</name>
    <name type="common">fe'i banana</name>
    <dbReference type="NCBI Taxonomy" id="320322"/>
    <lineage>
        <taxon>Eukaryota</taxon>
        <taxon>Viridiplantae</taxon>
        <taxon>Streptophyta</taxon>
        <taxon>Embryophyta</taxon>
        <taxon>Tracheophyta</taxon>
        <taxon>Spermatophyta</taxon>
        <taxon>Magnoliopsida</taxon>
        <taxon>Liliopsida</taxon>
        <taxon>Zingiberales</taxon>
        <taxon>Musaceae</taxon>
        <taxon>Musa</taxon>
    </lineage>
</organism>
<sequence length="433" mass="46102">MAGAEWSALTHLHSEAVTYRGPRILSAAGGRIRKVGGDTWPVALVIFISRVRCLAINTKSGALVFTADCSPVAAAGVCCSHGSLLFLGLSGGGVIREAIAETTLSALLVSEQGRRDGRQLHGFSNSHIACSHHLHHLIQPAFRCPGNLQPTMPVPCANSSSVLWSWRTLFDPPPSGHYRRKKHRRYISAGSGFRFPPTYIHSLSLSLYHPNPHMGGGSSDAFFTFLVFLVMSSAAACDRCVHQSKAAYFSSSSALSAGACGYGSMALGFDGGYVAAGSSAIHRGGVGCGACFQIRCKNTALCGSGGAKVILTDLNKSNTTDFVLSGPAFTAMARNGKAQELTKLGILDVEYKRIPCEYKNHNLSVRVEENSRSPNYLAIKFLYQGGQTDIVGVDVAQVGSSNWRFMSRDYGPVWSTSRAPAGPLQLRVVVTGG</sequence>
<evidence type="ECO:0000313" key="6">
    <source>
        <dbReference type="EMBL" id="URD77300.1"/>
    </source>
</evidence>
<dbReference type="EMBL" id="CP097503">
    <property type="protein sequence ID" value="URD77300.1"/>
    <property type="molecule type" value="Genomic_DNA"/>
</dbReference>
<dbReference type="InterPro" id="IPR007117">
    <property type="entry name" value="Expansin_CBD"/>
</dbReference>
<dbReference type="Proteomes" id="UP001055439">
    <property type="component" value="Chromosome 10"/>
</dbReference>
<accession>A0A9E7EI99</accession>
<dbReference type="SUPFAM" id="SSF49590">
    <property type="entry name" value="PHL pollen allergen"/>
    <property type="match status" value="1"/>
</dbReference>
<dbReference type="Pfam" id="PF01357">
    <property type="entry name" value="Expansin_C"/>
    <property type="match status" value="1"/>
</dbReference>
<keyword evidence="2" id="KW-0964">Secreted</keyword>
<feature type="domain" description="Expansin-like CBD" evidence="5">
    <location>
        <begin position="375"/>
        <end position="433"/>
    </location>
</feature>
<evidence type="ECO:0000313" key="7">
    <source>
        <dbReference type="Proteomes" id="UP001055439"/>
    </source>
</evidence>